<proteinExistence type="predicted"/>
<accession>A0A1Y6LNW6</accession>
<dbReference type="AlphaFoldDB" id="A0A1Y6LNW6"/>
<feature type="region of interest" description="Disordered" evidence="1">
    <location>
        <begin position="562"/>
        <end position="690"/>
    </location>
</feature>
<evidence type="ECO:0000313" key="2">
    <source>
        <dbReference type="EMBL" id="SMY26114.1"/>
    </source>
</evidence>
<feature type="region of interest" description="Disordered" evidence="1">
    <location>
        <begin position="384"/>
        <end position="441"/>
    </location>
</feature>
<name>A0A1Y6LNW6_ZYMTR</name>
<gene>
    <name evidence="2" type="ORF">ZT1A5_G7556</name>
</gene>
<feature type="compositionally biased region" description="Basic and acidic residues" evidence="1">
    <location>
        <begin position="675"/>
        <end position="690"/>
    </location>
</feature>
<evidence type="ECO:0000313" key="3">
    <source>
        <dbReference type="Proteomes" id="UP000215453"/>
    </source>
</evidence>
<feature type="compositionally biased region" description="Gly residues" evidence="1">
    <location>
        <begin position="646"/>
        <end position="656"/>
    </location>
</feature>
<feature type="compositionally biased region" description="Low complexity" evidence="1">
    <location>
        <begin position="419"/>
        <end position="428"/>
    </location>
</feature>
<organism evidence="2 3">
    <name type="scientific">Zymoseptoria tritici ST99CH_1A5</name>
    <dbReference type="NCBI Taxonomy" id="1276529"/>
    <lineage>
        <taxon>Eukaryota</taxon>
        <taxon>Fungi</taxon>
        <taxon>Dikarya</taxon>
        <taxon>Ascomycota</taxon>
        <taxon>Pezizomycotina</taxon>
        <taxon>Dothideomycetes</taxon>
        <taxon>Dothideomycetidae</taxon>
        <taxon>Mycosphaerellales</taxon>
        <taxon>Mycosphaerellaceae</taxon>
        <taxon>Zymoseptoria</taxon>
    </lineage>
</organism>
<sequence>MSNDSNKPQAEDADDLAGQRFNAAFPGEDMSAGSRLFNYLVVDEYDPADPRFRTEERDTAKSARSVAVPHPPSSTSSTKEQAKPLAQKECSQKPKADDTNAHAGASILEVYQAPSNTSFALLLLLLLQTTINIDLRDGSVEDGTHSLHIIVSIRLTRDTIHTTDFGVSTRRRAWTSHTPDRKLASALSSTVPNLEIDSPASSAFPFHITSRSTAHRIRQHAHELLFDDSFQPRSRFFNVLNHSILSRKQNTRSAHTRTRTSASPIRLFHSPRPILQHLEPFDSSSQADHWLSAYFNTHISFSSLTSPAFEIDSSTLPILRLNMVSPNEKIGQAARAPVKRTIDTSQEEAVLNTLAQSDDDSDEVGLTEDEVRAAGILFGAIDAVDTDSEAEDGNDGGQTDPTAATTANPSVPLPPAPPLASTLAPSAVTPSIPPGSTLPGAPLPAPNDLLVASYEALMAPSPRSRGLVTHARPSREASGPEWSDAESLLLLKAYRDNPAGSHLKVAALHNAMVWPHVATPRRSFTSTSQQVGAFIKVANTTAGAAPVRDKTRLPAQIAALEAKLNSLPPPPNAPSRFLPSPRKGSKKAQLPASEPDAPTASPKKREGGKREERKKEKGKKGKQPALEPDAPTVSPPKKEESPSGDDGIGGGGGGYDLGAVARFQAAHKAKLAAAAKKDNEEQEKKNKGKE</sequence>
<reference evidence="2 3" key="1">
    <citation type="submission" date="2016-10" db="EMBL/GenBank/DDBJ databases">
        <authorList>
            <person name="Varghese N."/>
        </authorList>
    </citation>
    <scope>NUCLEOTIDE SEQUENCE [LARGE SCALE GENOMIC DNA]</scope>
</reference>
<feature type="region of interest" description="Disordered" evidence="1">
    <location>
        <begin position="1"/>
        <end position="30"/>
    </location>
</feature>
<evidence type="ECO:0000256" key="1">
    <source>
        <dbReference type="SAM" id="MobiDB-lite"/>
    </source>
</evidence>
<feature type="compositionally biased region" description="Acidic residues" evidence="1">
    <location>
        <begin position="384"/>
        <end position="394"/>
    </location>
</feature>
<feature type="region of interest" description="Disordered" evidence="1">
    <location>
        <begin position="49"/>
        <end position="99"/>
    </location>
</feature>
<dbReference type="Proteomes" id="UP000215453">
    <property type="component" value="Chromosome 7"/>
</dbReference>
<feature type="compositionally biased region" description="Basic and acidic residues" evidence="1">
    <location>
        <begin position="603"/>
        <end position="615"/>
    </location>
</feature>
<feature type="compositionally biased region" description="Basic and acidic residues" evidence="1">
    <location>
        <begin position="90"/>
        <end position="99"/>
    </location>
</feature>
<dbReference type="EMBL" id="LT882682">
    <property type="protein sequence ID" value="SMY26114.1"/>
    <property type="molecule type" value="Genomic_DNA"/>
</dbReference>
<protein>
    <submittedName>
        <fullName evidence="2">Uncharacterized protein</fullName>
    </submittedName>
</protein>
<feature type="compositionally biased region" description="Basic and acidic residues" evidence="1">
    <location>
        <begin position="49"/>
        <end position="61"/>
    </location>
</feature>